<feature type="transmembrane region" description="Helical" evidence="2">
    <location>
        <begin position="249"/>
        <end position="269"/>
    </location>
</feature>
<dbReference type="OrthoDB" id="10447776at2759"/>
<keyword evidence="5" id="KW-1185">Reference proteome</keyword>
<evidence type="ECO:0000256" key="2">
    <source>
        <dbReference type="SAM" id="Phobius"/>
    </source>
</evidence>
<feature type="compositionally biased region" description="Polar residues" evidence="1">
    <location>
        <begin position="15"/>
        <end position="29"/>
    </location>
</feature>
<dbReference type="AlphaFoldDB" id="A0A1B9G8D2"/>
<dbReference type="RefSeq" id="XP_019048333.1">
    <property type="nucleotide sequence ID" value="XM_019188771.1"/>
</dbReference>
<gene>
    <name evidence="3" type="ORF">I302_02103</name>
    <name evidence="4" type="ORF">I302_103403</name>
</gene>
<dbReference type="Proteomes" id="UP000092730">
    <property type="component" value="Chromosome 2"/>
</dbReference>
<accession>A0A1B9G8D2</accession>
<sequence length="288" mass="31973">MSTQGHPALLDESPNRLSEFNPHNASSASKPIPTAGRRASETTHTMDESTKESFKPTSLPLPATRRGSSPQKSPLRRLFSRNTLPISPSPSSTFGTAHNNRTYDIHLFDYGTHSEIRFEPFMQSPRTPSYLPTMDWPITGYGIVCTKMTEKEVVLCCKDDRGVVVATLKTSIRGTDIEVSDWDETAWLEEGDKGSGCQKIHVDGAMYHWAEATGLAILVDLETRHKLAKLHFNVLARDRLTVSEEGLDVLPLIVVSAAKVSIIFMYVLYPKRERSLTQGNCSAVVRAQ</sequence>
<dbReference type="EMBL" id="CP144542">
    <property type="protein sequence ID" value="WVW81410.1"/>
    <property type="molecule type" value="Genomic_DNA"/>
</dbReference>
<name>A0A1B9G8D2_9TREE</name>
<keyword evidence="2" id="KW-0472">Membrane</keyword>
<feature type="compositionally biased region" description="Basic and acidic residues" evidence="1">
    <location>
        <begin position="38"/>
        <end position="54"/>
    </location>
</feature>
<dbReference type="EMBL" id="KI894019">
    <property type="protein sequence ID" value="OCF27263.1"/>
    <property type="molecule type" value="Genomic_DNA"/>
</dbReference>
<dbReference type="GeneID" id="30206502"/>
<reference evidence="3" key="1">
    <citation type="submission" date="2013-07" db="EMBL/GenBank/DDBJ databases">
        <title>The Genome Sequence of Cryptococcus bestiolae CBS10118.</title>
        <authorList>
            <consortium name="The Broad Institute Genome Sequencing Platform"/>
            <person name="Cuomo C."/>
            <person name="Litvintseva A."/>
            <person name="Chen Y."/>
            <person name="Heitman J."/>
            <person name="Sun S."/>
            <person name="Springer D."/>
            <person name="Dromer F."/>
            <person name="Young S.K."/>
            <person name="Zeng Q."/>
            <person name="Gargeya S."/>
            <person name="Fitzgerald M."/>
            <person name="Abouelleil A."/>
            <person name="Alvarado L."/>
            <person name="Berlin A.M."/>
            <person name="Chapman S.B."/>
            <person name="Dewar J."/>
            <person name="Goldberg J."/>
            <person name="Griggs A."/>
            <person name="Gujja S."/>
            <person name="Hansen M."/>
            <person name="Howarth C."/>
            <person name="Imamovic A."/>
            <person name="Larimer J."/>
            <person name="McCowan C."/>
            <person name="Murphy C."/>
            <person name="Pearson M."/>
            <person name="Priest M."/>
            <person name="Roberts A."/>
            <person name="Saif S."/>
            <person name="Shea T."/>
            <person name="Sykes S."/>
            <person name="Wortman J."/>
            <person name="Nusbaum C."/>
            <person name="Birren B."/>
        </authorList>
    </citation>
    <scope>NUCLEOTIDE SEQUENCE [LARGE SCALE GENOMIC DNA]</scope>
    <source>
        <strain evidence="3">CBS 10118</strain>
    </source>
</reference>
<reference evidence="4" key="4">
    <citation type="submission" date="2024-02" db="EMBL/GenBank/DDBJ databases">
        <title>Comparative genomics of Cryptococcus and Kwoniella reveals pathogenesis evolution and contrasting modes of karyotype evolution via chromosome fusion or intercentromeric recombination.</title>
        <authorList>
            <person name="Coelho M.A."/>
            <person name="David-Palma M."/>
            <person name="Shea T."/>
            <person name="Bowers K."/>
            <person name="McGinley-Smith S."/>
            <person name="Mohammad A.W."/>
            <person name="Gnirke A."/>
            <person name="Yurkov A.M."/>
            <person name="Nowrousian M."/>
            <person name="Sun S."/>
            <person name="Cuomo C.A."/>
            <person name="Heitman J."/>
        </authorList>
    </citation>
    <scope>NUCLEOTIDE SEQUENCE</scope>
    <source>
        <strain evidence="4">CBS 10118</strain>
    </source>
</reference>
<evidence type="ECO:0000313" key="4">
    <source>
        <dbReference type="EMBL" id="WVW81410.1"/>
    </source>
</evidence>
<evidence type="ECO:0000313" key="3">
    <source>
        <dbReference type="EMBL" id="OCF27263.1"/>
    </source>
</evidence>
<keyword evidence="2" id="KW-1133">Transmembrane helix</keyword>
<organism evidence="3">
    <name type="scientific">Kwoniella bestiolae CBS 10118</name>
    <dbReference type="NCBI Taxonomy" id="1296100"/>
    <lineage>
        <taxon>Eukaryota</taxon>
        <taxon>Fungi</taxon>
        <taxon>Dikarya</taxon>
        <taxon>Basidiomycota</taxon>
        <taxon>Agaricomycotina</taxon>
        <taxon>Tremellomycetes</taxon>
        <taxon>Tremellales</taxon>
        <taxon>Cryptococcaceae</taxon>
        <taxon>Kwoniella</taxon>
    </lineage>
</organism>
<reference evidence="4" key="2">
    <citation type="submission" date="2013-07" db="EMBL/GenBank/DDBJ databases">
        <authorList>
            <consortium name="The Broad Institute Genome Sequencing Platform"/>
            <person name="Cuomo C."/>
            <person name="Litvintseva A."/>
            <person name="Chen Y."/>
            <person name="Heitman J."/>
            <person name="Sun S."/>
            <person name="Springer D."/>
            <person name="Dromer F."/>
            <person name="Young S.K."/>
            <person name="Zeng Q."/>
            <person name="Gargeya S."/>
            <person name="Fitzgerald M."/>
            <person name="Abouelleil A."/>
            <person name="Alvarado L."/>
            <person name="Berlin A.M."/>
            <person name="Chapman S.B."/>
            <person name="Dewar J."/>
            <person name="Goldberg J."/>
            <person name="Griggs A."/>
            <person name="Gujja S."/>
            <person name="Hansen M."/>
            <person name="Howarth C."/>
            <person name="Imamovic A."/>
            <person name="Larimer J."/>
            <person name="McCowan C."/>
            <person name="Murphy C."/>
            <person name="Pearson M."/>
            <person name="Priest M."/>
            <person name="Roberts A."/>
            <person name="Saif S."/>
            <person name="Shea T."/>
            <person name="Sykes S."/>
            <person name="Wortman J."/>
            <person name="Nusbaum C."/>
            <person name="Birren B."/>
        </authorList>
    </citation>
    <scope>NUCLEOTIDE SEQUENCE</scope>
    <source>
        <strain evidence="4">CBS 10118</strain>
    </source>
</reference>
<reference evidence="3" key="3">
    <citation type="submission" date="2014-01" db="EMBL/GenBank/DDBJ databases">
        <title>Evolution of pathogenesis and genome organization in the Tremellales.</title>
        <authorList>
            <person name="Cuomo C."/>
            <person name="Litvintseva A."/>
            <person name="Heitman J."/>
            <person name="Chen Y."/>
            <person name="Sun S."/>
            <person name="Springer D."/>
            <person name="Dromer F."/>
            <person name="Young S."/>
            <person name="Zeng Q."/>
            <person name="Chapman S."/>
            <person name="Gujja S."/>
            <person name="Saif S."/>
            <person name="Birren B."/>
        </authorList>
    </citation>
    <scope>NUCLEOTIDE SEQUENCE</scope>
    <source>
        <strain evidence="3">CBS 10118</strain>
    </source>
</reference>
<evidence type="ECO:0000256" key="1">
    <source>
        <dbReference type="SAM" id="MobiDB-lite"/>
    </source>
</evidence>
<keyword evidence="2" id="KW-0812">Transmembrane</keyword>
<proteinExistence type="predicted"/>
<dbReference type="KEGG" id="kbi:30206502"/>
<dbReference type="VEuPathDB" id="FungiDB:I302_02103"/>
<feature type="region of interest" description="Disordered" evidence="1">
    <location>
        <begin position="1"/>
        <end position="95"/>
    </location>
</feature>
<evidence type="ECO:0000313" key="5">
    <source>
        <dbReference type="Proteomes" id="UP000092730"/>
    </source>
</evidence>
<feature type="compositionally biased region" description="Polar residues" evidence="1">
    <location>
        <begin position="80"/>
        <end position="95"/>
    </location>
</feature>
<protein>
    <submittedName>
        <fullName evidence="3">Uncharacterized protein</fullName>
    </submittedName>
</protein>